<reference evidence="3" key="1">
    <citation type="submission" date="2025-08" db="UniProtKB">
        <authorList>
            <consortium name="RefSeq"/>
        </authorList>
    </citation>
    <scope>IDENTIFICATION</scope>
    <source>
        <tissue evidence="3">Gonads</tissue>
    </source>
</reference>
<dbReference type="Proteomes" id="UP000085678">
    <property type="component" value="Unplaced"/>
</dbReference>
<dbReference type="AlphaFoldDB" id="A0A1S3H6J4"/>
<evidence type="ECO:0000313" key="2">
    <source>
        <dbReference type="Proteomes" id="UP000085678"/>
    </source>
</evidence>
<dbReference type="RefSeq" id="XP_013381740.1">
    <property type="nucleotide sequence ID" value="XM_013526286.1"/>
</dbReference>
<accession>A0A1S3H6J4</accession>
<dbReference type="GeneID" id="106152624"/>
<protein>
    <submittedName>
        <fullName evidence="3">Uncharacterized protein LOC106152624</fullName>
    </submittedName>
</protein>
<organism evidence="2 3">
    <name type="scientific">Lingula anatina</name>
    <name type="common">Brachiopod</name>
    <name type="synonym">Lingula unguis</name>
    <dbReference type="NCBI Taxonomy" id="7574"/>
    <lineage>
        <taxon>Eukaryota</taxon>
        <taxon>Metazoa</taxon>
        <taxon>Spiralia</taxon>
        <taxon>Lophotrochozoa</taxon>
        <taxon>Brachiopoda</taxon>
        <taxon>Linguliformea</taxon>
        <taxon>Lingulata</taxon>
        <taxon>Lingulida</taxon>
        <taxon>Linguloidea</taxon>
        <taxon>Lingulidae</taxon>
        <taxon>Lingula</taxon>
    </lineage>
</organism>
<dbReference type="InParanoid" id="A0A1S3H6J4"/>
<feature type="signal peptide" evidence="1">
    <location>
        <begin position="1"/>
        <end position="19"/>
    </location>
</feature>
<name>A0A1S3H6J4_LINAN</name>
<sequence>MALTVIAVLCLCFIKGSLSQTSTTLAPPIYAGDCPFFKATSVSVLSPSPSNFNFVSNELNSSKPVNEVLYYNQEAIHGRVVDYYVTNVSASVKGSCLSCLDNTCDKCDVDIQVGSGGGAITIPGPLTRVILPLYVYVVELYCVLKHSKSDLKSDALPRGNISLGSTCDFTHVRPGQDYIFVGSLETGSNFRLRMKYAYQATPARVQTLRELCGFRAPVLSPILSNSSMCATDGASDTEGACVKVSAAASPHISALAYLFVMAFFAVNGNY</sequence>
<gene>
    <name evidence="3" type="primary">LOC106152624</name>
</gene>
<evidence type="ECO:0000313" key="3">
    <source>
        <dbReference type="RefSeq" id="XP_013381740.1"/>
    </source>
</evidence>
<dbReference type="KEGG" id="lak:106152624"/>
<keyword evidence="1" id="KW-0732">Signal</keyword>
<keyword evidence="2" id="KW-1185">Reference proteome</keyword>
<evidence type="ECO:0000256" key="1">
    <source>
        <dbReference type="SAM" id="SignalP"/>
    </source>
</evidence>
<proteinExistence type="predicted"/>
<feature type="chain" id="PRO_5010386914" evidence="1">
    <location>
        <begin position="20"/>
        <end position="270"/>
    </location>
</feature>